<evidence type="ECO:0000256" key="1">
    <source>
        <dbReference type="SAM" id="Coils"/>
    </source>
</evidence>
<dbReference type="Proteomes" id="UP000800097">
    <property type="component" value="Unassembled WGS sequence"/>
</dbReference>
<dbReference type="GeneID" id="54551846"/>
<evidence type="ECO:0000313" key="3">
    <source>
        <dbReference type="EMBL" id="KAF2275040.1"/>
    </source>
</evidence>
<feature type="coiled-coil region" evidence="1">
    <location>
        <begin position="178"/>
        <end position="245"/>
    </location>
</feature>
<evidence type="ECO:0000256" key="2">
    <source>
        <dbReference type="SAM" id="MobiDB-lite"/>
    </source>
</evidence>
<reference evidence="3" key="1">
    <citation type="journal article" date="2020" name="Stud. Mycol.">
        <title>101 Dothideomycetes genomes: a test case for predicting lifestyles and emergence of pathogens.</title>
        <authorList>
            <person name="Haridas S."/>
            <person name="Albert R."/>
            <person name="Binder M."/>
            <person name="Bloem J."/>
            <person name="Labutti K."/>
            <person name="Salamov A."/>
            <person name="Andreopoulos B."/>
            <person name="Baker S."/>
            <person name="Barry K."/>
            <person name="Bills G."/>
            <person name="Bluhm B."/>
            <person name="Cannon C."/>
            <person name="Castanera R."/>
            <person name="Culley D."/>
            <person name="Daum C."/>
            <person name="Ezra D."/>
            <person name="Gonzalez J."/>
            <person name="Henrissat B."/>
            <person name="Kuo A."/>
            <person name="Liang C."/>
            <person name="Lipzen A."/>
            <person name="Lutzoni F."/>
            <person name="Magnuson J."/>
            <person name="Mondo S."/>
            <person name="Nolan M."/>
            <person name="Ohm R."/>
            <person name="Pangilinan J."/>
            <person name="Park H.-J."/>
            <person name="Ramirez L."/>
            <person name="Alfaro M."/>
            <person name="Sun H."/>
            <person name="Tritt A."/>
            <person name="Yoshinaga Y."/>
            <person name="Zwiers L.-H."/>
            <person name="Turgeon B."/>
            <person name="Goodwin S."/>
            <person name="Spatafora J."/>
            <person name="Crous P."/>
            <person name="Grigoriev I."/>
        </authorList>
    </citation>
    <scope>NUCLEOTIDE SEQUENCE</scope>
    <source>
        <strain evidence="3">CBS 379.55</strain>
    </source>
</reference>
<dbReference type="RefSeq" id="XP_033652579.1">
    <property type="nucleotide sequence ID" value="XM_033798671.1"/>
</dbReference>
<feature type="region of interest" description="Disordered" evidence="2">
    <location>
        <begin position="101"/>
        <end position="141"/>
    </location>
</feature>
<feature type="compositionally biased region" description="Low complexity" evidence="2">
    <location>
        <begin position="105"/>
        <end position="118"/>
    </location>
</feature>
<keyword evidence="4" id="KW-1185">Reference proteome</keyword>
<proteinExistence type="predicted"/>
<organism evidence="3 4">
    <name type="scientific">Westerdykella ornata</name>
    <dbReference type="NCBI Taxonomy" id="318751"/>
    <lineage>
        <taxon>Eukaryota</taxon>
        <taxon>Fungi</taxon>
        <taxon>Dikarya</taxon>
        <taxon>Ascomycota</taxon>
        <taxon>Pezizomycotina</taxon>
        <taxon>Dothideomycetes</taxon>
        <taxon>Pleosporomycetidae</taxon>
        <taxon>Pleosporales</taxon>
        <taxon>Sporormiaceae</taxon>
        <taxon>Westerdykella</taxon>
    </lineage>
</organism>
<name>A0A6A6JEJ3_WESOR</name>
<feature type="region of interest" description="Disordered" evidence="2">
    <location>
        <begin position="411"/>
        <end position="476"/>
    </location>
</feature>
<dbReference type="EMBL" id="ML986499">
    <property type="protein sequence ID" value="KAF2275040.1"/>
    <property type="molecule type" value="Genomic_DNA"/>
</dbReference>
<accession>A0A6A6JEJ3</accession>
<gene>
    <name evidence="3" type="ORF">EI97DRAFT_434606</name>
</gene>
<evidence type="ECO:0000313" key="4">
    <source>
        <dbReference type="Proteomes" id="UP000800097"/>
    </source>
</evidence>
<keyword evidence="1" id="KW-0175">Coiled coil</keyword>
<protein>
    <recommendedName>
        <fullName evidence="5">Autophagy-related protein 28</fullName>
    </recommendedName>
</protein>
<sequence>MSLFNSVSGFLSPIPKSFEDPHAHEHELPLYHSPPSSPPIPPPIASTVLWSSPLTFRRVPEGLLVIQRKARYLEQQLQELLDAQSEQLFDTGEVDATSARDYAISTGSTTPTLSSLRSQSRDEGSSSPRSGSIKRRPELGAARRGIRTRLKRLAHTKAEEHEYLEEDLRELQGIIDTLEDWNQRRSRLQGRIRHIEGKSHDARSDALHAEAARLAREIRLKEEELASLKRRHRKVLDELADVENSVEAKLSSYKNALSFLDKEIQTFLAKPPNTRHVPTSSTPFSSLPVERRTLEMALEYWQDEQKRLTTVLQEVDRERAALEEGVPFWDDIVQKVTSYVSTVREQSGGRVRDPQSLIAELESTITYLEDKLEYASSRNWNPLVCAIQAELETLKQAKPILQEKLGIPSKKGKEKMVQVSDTEGSAAEDNVEGLFQSRRRSHTPQAGNGLTSEQRYFDDDGDPDPNLLISHDTDTD</sequence>
<feature type="compositionally biased region" description="Polar residues" evidence="2">
    <location>
        <begin position="443"/>
        <end position="454"/>
    </location>
</feature>
<evidence type="ECO:0008006" key="5">
    <source>
        <dbReference type="Google" id="ProtNLM"/>
    </source>
</evidence>
<dbReference type="OrthoDB" id="5342758at2759"/>
<dbReference type="AlphaFoldDB" id="A0A6A6JEJ3"/>